<dbReference type="AlphaFoldDB" id="A0AAV4KIH6"/>
<gene>
    <name evidence="1" type="ORF">GCM10010497_17280</name>
</gene>
<protein>
    <recommendedName>
        <fullName evidence="3">Oxidoreductase</fullName>
    </recommendedName>
</protein>
<accession>A0AAV4KIH6</accession>
<comment type="caution">
    <text evidence="1">The sequence shown here is derived from an EMBL/GenBank/DDBJ whole genome shotgun (WGS) entry which is preliminary data.</text>
</comment>
<evidence type="ECO:0000313" key="2">
    <source>
        <dbReference type="Proteomes" id="UP000642014"/>
    </source>
</evidence>
<proteinExistence type="predicted"/>
<evidence type="ECO:0008006" key="3">
    <source>
        <dbReference type="Google" id="ProtNLM"/>
    </source>
</evidence>
<dbReference type="EMBL" id="BMSJ01000002">
    <property type="protein sequence ID" value="GGR15516.1"/>
    <property type="molecule type" value="Genomic_DNA"/>
</dbReference>
<evidence type="ECO:0000313" key="1">
    <source>
        <dbReference type="EMBL" id="GGR15516.1"/>
    </source>
</evidence>
<reference evidence="1 2" key="1">
    <citation type="journal article" date="2014" name="Int. J. Syst. Evol. Microbiol.">
        <title>Complete genome sequence of Corynebacterium casei LMG S-19264T (=DSM 44701T), isolated from a smear-ripened cheese.</title>
        <authorList>
            <consortium name="US DOE Joint Genome Institute (JGI-PGF)"/>
            <person name="Walter F."/>
            <person name="Albersmeier A."/>
            <person name="Kalinowski J."/>
            <person name="Ruckert C."/>
        </authorList>
    </citation>
    <scope>NUCLEOTIDE SEQUENCE [LARGE SCALE GENOMIC DNA]</scope>
    <source>
        <strain evidence="1 2">JCM 4205</strain>
    </source>
</reference>
<name>A0AAV4KIH6_9ACTN</name>
<dbReference type="RefSeq" id="WP_162602985.1">
    <property type="nucleotide sequence ID" value="NZ_BMSJ01000002.1"/>
</dbReference>
<sequence length="158" mass="16859">MPSAYTSLDLTPATRTTPADLLVDGRPLLHRLDEADGADTVSPLAADLPPVLRAEHVRRLLDAGDHGLPGGRYVLHSCPDCDDPGCGAVTAVVERDGDDVVWRDLAWWTGPAVDLARDGYPGTGPYRFHGASYRTVLLRLLDGTRRGAAPVPAGASRR</sequence>
<dbReference type="Proteomes" id="UP000642014">
    <property type="component" value="Unassembled WGS sequence"/>
</dbReference>
<dbReference type="GeneID" id="95458784"/>
<organism evidence="1 2">
    <name type="scientific">Streptomyces cinereoruber</name>
    <dbReference type="NCBI Taxonomy" id="67260"/>
    <lineage>
        <taxon>Bacteria</taxon>
        <taxon>Bacillati</taxon>
        <taxon>Actinomycetota</taxon>
        <taxon>Actinomycetes</taxon>
        <taxon>Kitasatosporales</taxon>
        <taxon>Streptomycetaceae</taxon>
        <taxon>Streptomyces</taxon>
    </lineage>
</organism>